<organism evidence="2 3">
    <name type="scientific">Lentzea sokolovensis</name>
    <dbReference type="NCBI Taxonomy" id="3095429"/>
    <lineage>
        <taxon>Bacteria</taxon>
        <taxon>Bacillati</taxon>
        <taxon>Actinomycetota</taxon>
        <taxon>Actinomycetes</taxon>
        <taxon>Pseudonocardiales</taxon>
        <taxon>Pseudonocardiaceae</taxon>
        <taxon>Lentzea</taxon>
    </lineage>
</organism>
<feature type="region of interest" description="Disordered" evidence="1">
    <location>
        <begin position="1"/>
        <end position="152"/>
    </location>
</feature>
<feature type="compositionally biased region" description="Low complexity" evidence="1">
    <location>
        <begin position="138"/>
        <end position="152"/>
    </location>
</feature>
<gene>
    <name evidence="2" type="ORF">SK854_36420</name>
</gene>
<evidence type="ECO:0000256" key="1">
    <source>
        <dbReference type="SAM" id="MobiDB-lite"/>
    </source>
</evidence>
<protein>
    <submittedName>
        <fullName evidence="2">Uncharacterized protein</fullName>
    </submittedName>
</protein>
<dbReference type="RefSeq" id="WP_319979689.1">
    <property type="nucleotide sequence ID" value="NZ_JAXAVU010000014.1"/>
</dbReference>
<name>A0ABU4V7I1_9PSEU</name>
<proteinExistence type="predicted"/>
<reference evidence="2 3" key="1">
    <citation type="submission" date="2023-11" db="EMBL/GenBank/DDBJ databases">
        <title>Lentzea sokolovensis, sp. nov., Lentzea kristufkii, sp. nov., and Lentzea miocenensis, sp. nov., rare actinobacteria from Sokolov Coal Basin, Miocene lacustrine sediment, Czech Republic.</title>
        <authorList>
            <person name="Lara A."/>
            <person name="Kotroba L."/>
            <person name="Nouioui I."/>
            <person name="Neumann-Schaal M."/>
            <person name="Mast Y."/>
            <person name="Chronakova A."/>
        </authorList>
    </citation>
    <scope>NUCLEOTIDE SEQUENCE [LARGE SCALE GENOMIC DNA]</scope>
    <source>
        <strain evidence="2 3">BCCO 10_0061</strain>
    </source>
</reference>
<feature type="compositionally biased region" description="Basic and acidic residues" evidence="1">
    <location>
        <begin position="36"/>
        <end position="49"/>
    </location>
</feature>
<evidence type="ECO:0000313" key="2">
    <source>
        <dbReference type="EMBL" id="MDX8147644.1"/>
    </source>
</evidence>
<dbReference type="EMBL" id="JAXAVU010000014">
    <property type="protein sequence ID" value="MDX8147644.1"/>
    <property type="molecule type" value="Genomic_DNA"/>
</dbReference>
<sequence length="152" mass="16218">MSADSGSADAASPSDAPTADSAVDSGESAPESQPDQTHENNDDADRVLDSEEPVDGSTPYPDEERPEAESRDVPPHLEDEEQRKAQDGANAEDKREDKPEEEPEPAEDDQEPQELQDDTDQSISSTDTDGPQGAEPFDTPAADAGDWDAPGR</sequence>
<accession>A0ABU4V7I1</accession>
<comment type="caution">
    <text evidence="2">The sequence shown here is derived from an EMBL/GenBank/DDBJ whole genome shotgun (WGS) entry which is preliminary data.</text>
</comment>
<feature type="compositionally biased region" description="Basic and acidic residues" evidence="1">
    <location>
        <begin position="67"/>
        <end position="98"/>
    </location>
</feature>
<feature type="compositionally biased region" description="Low complexity" evidence="1">
    <location>
        <begin position="1"/>
        <end position="25"/>
    </location>
</feature>
<keyword evidence="3" id="KW-1185">Reference proteome</keyword>
<dbReference type="Proteomes" id="UP001285352">
    <property type="component" value="Unassembled WGS sequence"/>
</dbReference>
<evidence type="ECO:0000313" key="3">
    <source>
        <dbReference type="Proteomes" id="UP001285352"/>
    </source>
</evidence>
<feature type="compositionally biased region" description="Acidic residues" evidence="1">
    <location>
        <begin position="99"/>
        <end position="120"/>
    </location>
</feature>